<dbReference type="Pfam" id="PF03140">
    <property type="entry name" value="DUF247"/>
    <property type="match status" value="1"/>
</dbReference>
<keyword evidence="3" id="KW-1185">Reference proteome</keyword>
<proteinExistence type="predicted"/>
<dbReference type="PANTHER" id="PTHR31170">
    <property type="entry name" value="BNAC04G53230D PROTEIN"/>
    <property type="match status" value="1"/>
</dbReference>
<accession>A0A811SEB6</accession>
<name>A0A811SEB6_9POAL</name>
<dbReference type="AlphaFoldDB" id="A0A811SEB6"/>
<feature type="transmembrane region" description="Helical" evidence="1">
    <location>
        <begin position="464"/>
        <end position="485"/>
    </location>
</feature>
<keyword evidence="1" id="KW-1133">Transmembrane helix</keyword>
<keyword evidence="1" id="KW-0472">Membrane</keyword>
<dbReference type="InterPro" id="IPR004158">
    <property type="entry name" value="DUF247_pln"/>
</dbReference>
<gene>
    <name evidence="2" type="ORF">NCGR_LOCUS63424</name>
</gene>
<organism evidence="2 3">
    <name type="scientific">Miscanthus lutarioriparius</name>
    <dbReference type="NCBI Taxonomy" id="422564"/>
    <lineage>
        <taxon>Eukaryota</taxon>
        <taxon>Viridiplantae</taxon>
        <taxon>Streptophyta</taxon>
        <taxon>Embryophyta</taxon>
        <taxon>Tracheophyta</taxon>
        <taxon>Spermatophyta</taxon>
        <taxon>Magnoliopsida</taxon>
        <taxon>Liliopsida</taxon>
        <taxon>Poales</taxon>
        <taxon>Poaceae</taxon>
        <taxon>PACMAD clade</taxon>
        <taxon>Panicoideae</taxon>
        <taxon>Andropogonodae</taxon>
        <taxon>Andropogoneae</taxon>
        <taxon>Saccharinae</taxon>
        <taxon>Miscanthus</taxon>
    </lineage>
</organism>
<reference evidence="2" key="1">
    <citation type="submission" date="2020-10" db="EMBL/GenBank/DDBJ databases">
        <authorList>
            <person name="Han B."/>
            <person name="Lu T."/>
            <person name="Zhao Q."/>
            <person name="Huang X."/>
            <person name="Zhao Y."/>
        </authorList>
    </citation>
    <scope>NUCLEOTIDE SEQUENCE</scope>
</reference>
<dbReference type="OrthoDB" id="672127at2759"/>
<protein>
    <submittedName>
        <fullName evidence="2">Uncharacterized protein</fullName>
    </submittedName>
</protein>
<comment type="caution">
    <text evidence="2">The sequence shown here is derived from an EMBL/GenBank/DDBJ whole genome shotgun (WGS) entry which is preliminary data.</text>
</comment>
<dbReference type="Proteomes" id="UP000604825">
    <property type="component" value="Unassembled WGS sequence"/>
</dbReference>
<sequence length="491" mass="56033">MSSESHLCMDYSRAINELVASMTRELVYWRSHGIIDDHGTKCTLIYKVLEHIRASDPNAYEPRVLSIGPYHHSIPSLLPMEKEKWMCLDYVLKLNPSRSLHDYLAVISALEREARMCSAEDDIIIGTTFVEMLLLDACFILVCLNGIGAIRLQADMHGKYSYERDKLTELLVGQNKSITNDSETMSGMPNLSCTTNDDFVLQMNALQMEENRVDSHQENIHGNIVGQDQENLEMGEQWYNSSAVYDLLLLENQIPFFVVTKIYELLVDDESITPRLLTDNLARFIEGILVHFPLSIQDTNRPRDFDHLLHLCYMYFKPTHRMQDNHKMKKTAGYIYNLLCSGFKAEEYHEAGVEFTERIFDEHEPHSLLDIEFRNGLLHIPCLPIDDKSGTVFRNLLAFEQTCPSVGNDLASYVYFMSQLISVPDDVALLSRKGVIVDQLESDKDVSSLFAELFENIDFNFSGFTALASVVMVFCSIGQTILAFLSYMSKS</sequence>
<evidence type="ECO:0000313" key="3">
    <source>
        <dbReference type="Proteomes" id="UP000604825"/>
    </source>
</evidence>
<keyword evidence="1" id="KW-0812">Transmembrane</keyword>
<evidence type="ECO:0000256" key="1">
    <source>
        <dbReference type="SAM" id="Phobius"/>
    </source>
</evidence>
<dbReference type="PANTHER" id="PTHR31170:SF18">
    <property type="entry name" value="(WILD MALAYSIAN BANANA) HYPOTHETICAL PROTEIN"/>
    <property type="match status" value="1"/>
</dbReference>
<evidence type="ECO:0000313" key="2">
    <source>
        <dbReference type="EMBL" id="CAD6339326.1"/>
    </source>
</evidence>
<dbReference type="EMBL" id="CAJGYO010000019">
    <property type="protein sequence ID" value="CAD6339326.1"/>
    <property type="molecule type" value="Genomic_DNA"/>
</dbReference>